<dbReference type="EMBL" id="CH473999">
    <property type="protein sequence ID" value="EDL77995.1"/>
    <property type="molecule type" value="Genomic_DNA"/>
</dbReference>
<accession>A6JSB2</accession>
<evidence type="ECO:0000313" key="1">
    <source>
        <dbReference type="EMBL" id="EDL77995.1"/>
    </source>
</evidence>
<dbReference type="AlphaFoldDB" id="A6JSB2"/>
<dbReference type="Proteomes" id="UP000234681">
    <property type="component" value="Chromosome 11"/>
</dbReference>
<sequence length="42" mass="4775">MLKSLGTFIMPGTHRQALSVWKPVTFSETRRTVAWTDLKLAV</sequence>
<reference evidence="1 2" key="1">
    <citation type="submission" date="2005-09" db="EMBL/GenBank/DDBJ databases">
        <authorList>
            <person name="Mural R.J."/>
            <person name="Li P.W."/>
            <person name="Adams M.D."/>
            <person name="Amanatides P.G."/>
            <person name="Baden-Tillson H."/>
            <person name="Barnstead M."/>
            <person name="Chin S.H."/>
            <person name="Dew I."/>
            <person name="Evans C.A."/>
            <person name="Ferriera S."/>
            <person name="Flanigan M."/>
            <person name="Fosler C."/>
            <person name="Glodek A."/>
            <person name="Gu Z."/>
            <person name="Holt R.A."/>
            <person name="Jennings D."/>
            <person name="Kraft C.L."/>
            <person name="Lu F."/>
            <person name="Nguyen T."/>
            <person name="Nusskern D.R."/>
            <person name="Pfannkoch C.M."/>
            <person name="Sitter C."/>
            <person name="Sutton G.G."/>
            <person name="Venter J.C."/>
            <person name="Wang Z."/>
            <person name="Woodage T."/>
            <person name="Zheng X.H."/>
            <person name="Zhong F."/>
        </authorList>
    </citation>
    <scope>NUCLEOTIDE SEQUENCE [LARGE SCALE GENOMIC DNA]</scope>
    <source>
        <strain>BN</strain>
        <strain evidence="2">Sprague-Dawley</strain>
    </source>
</reference>
<organism evidence="1 2">
    <name type="scientific">Rattus norvegicus</name>
    <name type="common">Rat</name>
    <dbReference type="NCBI Taxonomy" id="10116"/>
    <lineage>
        <taxon>Eukaryota</taxon>
        <taxon>Metazoa</taxon>
        <taxon>Chordata</taxon>
        <taxon>Craniata</taxon>
        <taxon>Vertebrata</taxon>
        <taxon>Euteleostomi</taxon>
        <taxon>Mammalia</taxon>
        <taxon>Eutheria</taxon>
        <taxon>Euarchontoglires</taxon>
        <taxon>Glires</taxon>
        <taxon>Rodentia</taxon>
        <taxon>Myomorpha</taxon>
        <taxon>Muroidea</taxon>
        <taxon>Muridae</taxon>
        <taxon>Murinae</taxon>
        <taxon>Rattus</taxon>
    </lineage>
</organism>
<proteinExistence type="predicted"/>
<protein>
    <submittedName>
        <fullName evidence="1">RCG36780</fullName>
    </submittedName>
</protein>
<evidence type="ECO:0000313" key="2">
    <source>
        <dbReference type="Proteomes" id="UP000234681"/>
    </source>
</evidence>
<name>A6JSB2_RAT</name>
<gene>
    <name evidence="1" type="ORF">rCG_36780</name>
</gene>